<evidence type="ECO:0000313" key="2">
    <source>
        <dbReference type="EMBL" id="SVE02199.1"/>
    </source>
</evidence>
<feature type="non-terminal residue" evidence="2">
    <location>
        <position position="68"/>
    </location>
</feature>
<keyword evidence="1" id="KW-0812">Transmembrane</keyword>
<gene>
    <name evidence="2" type="ORF">METZ01_LOCUS455053</name>
</gene>
<organism evidence="2">
    <name type="scientific">marine metagenome</name>
    <dbReference type="NCBI Taxonomy" id="408172"/>
    <lineage>
        <taxon>unclassified sequences</taxon>
        <taxon>metagenomes</taxon>
        <taxon>ecological metagenomes</taxon>
    </lineage>
</organism>
<dbReference type="AlphaFoldDB" id="A0A383A3P3"/>
<sequence>MQTKEIALAALIGLSLISAFTYFLVSDEEMFLGDNSIMVEDPLLQEEGHDHMDASMHNMSSGNIEQIE</sequence>
<keyword evidence="1" id="KW-1133">Transmembrane helix</keyword>
<proteinExistence type="predicted"/>
<accession>A0A383A3P3</accession>
<feature type="transmembrane region" description="Helical" evidence="1">
    <location>
        <begin position="6"/>
        <end position="25"/>
    </location>
</feature>
<reference evidence="2" key="1">
    <citation type="submission" date="2018-05" db="EMBL/GenBank/DDBJ databases">
        <authorList>
            <person name="Lanie J.A."/>
            <person name="Ng W.-L."/>
            <person name="Kazmierczak K.M."/>
            <person name="Andrzejewski T.M."/>
            <person name="Davidsen T.M."/>
            <person name="Wayne K.J."/>
            <person name="Tettelin H."/>
            <person name="Glass J.I."/>
            <person name="Rusch D."/>
            <person name="Podicherti R."/>
            <person name="Tsui H.-C.T."/>
            <person name="Winkler M.E."/>
        </authorList>
    </citation>
    <scope>NUCLEOTIDE SEQUENCE</scope>
</reference>
<name>A0A383A3P3_9ZZZZ</name>
<evidence type="ECO:0000256" key="1">
    <source>
        <dbReference type="SAM" id="Phobius"/>
    </source>
</evidence>
<protein>
    <submittedName>
        <fullName evidence="2">Uncharacterized protein</fullName>
    </submittedName>
</protein>
<dbReference type="EMBL" id="UINC01188807">
    <property type="protein sequence ID" value="SVE02199.1"/>
    <property type="molecule type" value="Genomic_DNA"/>
</dbReference>
<keyword evidence="1" id="KW-0472">Membrane</keyword>